<comment type="caution">
    <text evidence="3">The sequence shown here is derived from an EMBL/GenBank/DDBJ whole genome shotgun (WGS) entry which is preliminary data.</text>
</comment>
<name>A0ABN3RCV3_9ACTN</name>
<keyword evidence="4" id="KW-1185">Reference proteome</keyword>
<feature type="transmembrane region" description="Helical" evidence="2">
    <location>
        <begin position="6"/>
        <end position="23"/>
    </location>
</feature>
<dbReference type="EMBL" id="BAAARK010000002">
    <property type="protein sequence ID" value="GAA2649337.1"/>
    <property type="molecule type" value="Genomic_DNA"/>
</dbReference>
<dbReference type="Proteomes" id="UP001500994">
    <property type="component" value="Unassembled WGS sequence"/>
</dbReference>
<feature type="compositionally biased region" description="Low complexity" evidence="1">
    <location>
        <begin position="292"/>
        <end position="315"/>
    </location>
</feature>
<keyword evidence="2" id="KW-0812">Transmembrane</keyword>
<feature type="region of interest" description="Disordered" evidence="1">
    <location>
        <begin position="81"/>
        <end position="154"/>
    </location>
</feature>
<accession>A0ABN3RCV3</accession>
<feature type="compositionally biased region" description="Low complexity" evidence="1">
    <location>
        <begin position="112"/>
        <end position="126"/>
    </location>
</feature>
<feature type="compositionally biased region" description="Pro residues" evidence="1">
    <location>
        <begin position="135"/>
        <end position="144"/>
    </location>
</feature>
<evidence type="ECO:0000313" key="4">
    <source>
        <dbReference type="Proteomes" id="UP001500994"/>
    </source>
</evidence>
<organism evidence="3 4">
    <name type="scientific">Streptomyces lunalinharesii</name>
    <dbReference type="NCBI Taxonomy" id="333384"/>
    <lineage>
        <taxon>Bacteria</taxon>
        <taxon>Bacillati</taxon>
        <taxon>Actinomycetota</taxon>
        <taxon>Actinomycetes</taxon>
        <taxon>Kitasatosporales</taxon>
        <taxon>Streptomycetaceae</taxon>
        <taxon>Streptomyces</taxon>
    </lineage>
</organism>
<gene>
    <name evidence="3" type="ORF">GCM10009864_11150</name>
</gene>
<feature type="compositionally biased region" description="Gly residues" evidence="1">
    <location>
        <begin position="210"/>
        <end position="228"/>
    </location>
</feature>
<sequence length="369" mass="39509">MGWTILYIAFALVALWLLGEVLFQNKAPLRWRALALGGFLGVVVGVVIPSVIVIALGAIAFALGQTYVTLSVRRGFTEGWTIGGRPKPKRRRRARSSRGPADGPNLQVSQLAEETAPVAAGEAAPVGHGGDGPGNPDPYQPVPDAPGHGEPPAHQDFFAYAQADAPAVYAPQPLPDETGAYGVYSFDARPDATPAPAAYDLFGNVTPDGDGQGQGYGDGYGPTPGQGGYADPYPAYDDGAYQGGQAPYSDPYIGTQQYAAHHDPYEEPDPFGRAPHQAGQHYDDLGGQPAPHYGQDQGYGQHYGQDQGQQYGQHYAPEYGQEYGQDHYAPQTPPDGVWVPQQRDTGHPAEQPAYPPPHQPGYDEQRYPY</sequence>
<reference evidence="3 4" key="1">
    <citation type="journal article" date="2019" name="Int. J. Syst. Evol. Microbiol.">
        <title>The Global Catalogue of Microorganisms (GCM) 10K type strain sequencing project: providing services to taxonomists for standard genome sequencing and annotation.</title>
        <authorList>
            <consortium name="The Broad Institute Genomics Platform"/>
            <consortium name="The Broad Institute Genome Sequencing Center for Infectious Disease"/>
            <person name="Wu L."/>
            <person name="Ma J."/>
        </authorList>
    </citation>
    <scope>NUCLEOTIDE SEQUENCE [LARGE SCALE GENOMIC DNA]</scope>
    <source>
        <strain evidence="3 4">JCM 16374</strain>
    </source>
</reference>
<feature type="transmembrane region" description="Helical" evidence="2">
    <location>
        <begin position="35"/>
        <end position="63"/>
    </location>
</feature>
<evidence type="ECO:0000256" key="2">
    <source>
        <dbReference type="SAM" id="Phobius"/>
    </source>
</evidence>
<feature type="region of interest" description="Disordered" evidence="1">
    <location>
        <begin position="195"/>
        <end position="369"/>
    </location>
</feature>
<evidence type="ECO:0000256" key="1">
    <source>
        <dbReference type="SAM" id="MobiDB-lite"/>
    </source>
</evidence>
<evidence type="ECO:0000313" key="3">
    <source>
        <dbReference type="EMBL" id="GAA2649337.1"/>
    </source>
</evidence>
<keyword evidence="2" id="KW-1133">Transmembrane helix</keyword>
<protein>
    <submittedName>
        <fullName evidence="3">Uncharacterized protein</fullName>
    </submittedName>
</protein>
<feature type="compositionally biased region" description="Basic residues" evidence="1">
    <location>
        <begin position="86"/>
        <end position="96"/>
    </location>
</feature>
<proteinExistence type="predicted"/>
<dbReference type="RefSeq" id="WP_344573801.1">
    <property type="nucleotide sequence ID" value="NZ_BAAARK010000002.1"/>
</dbReference>
<keyword evidence="2" id="KW-0472">Membrane</keyword>